<accession>A0ABQ8K9R1</accession>
<organism evidence="2 3">
    <name type="scientific">Rhodofomes roseus</name>
    <dbReference type="NCBI Taxonomy" id="34475"/>
    <lineage>
        <taxon>Eukaryota</taxon>
        <taxon>Fungi</taxon>
        <taxon>Dikarya</taxon>
        <taxon>Basidiomycota</taxon>
        <taxon>Agaricomycotina</taxon>
        <taxon>Agaricomycetes</taxon>
        <taxon>Polyporales</taxon>
        <taxon>Rhodofomes</taxon>
    </lineage>
</organism>
<comment type="caution">
    <text evidence="2">The sequence shown here is derived from an EMBL/GenBank/DDBJ whole genome shotgun (WGS) entry which is preliminary data.</text>
</comment>
<evidence type="ECO:0000313" key="3">
    <source>
        <dbReference type="Proteomes" id="UP000814176"/>
    </source>
</evidence>
<keyword evidence="3" id="KW-1185">Reference proteome</keyword>
<sequence>MPEVEHNGALSDDVTVATDQMEKLYTHLQYGVKIPRQRGTSDAERIVELERAFDGLRTELMDTLTALRQLFFNALESTKNERRSSEASTSSHAHRIENLRSQIQVLTLEHDILKARQDTDRAAIGGLTGDVATLREMHHGSYQLLHSTTERLDRVQSESTHLLDTIVPNLFHQTTCNCYTKGGALPDPNVRTLQAELDAAVGTAPHVKQRLYSALHDLVVNNNGRVNLVISDAIPLLLNISHYGPDTKALDREWHKDTSPCGLRSRDAAFYAHPLCLALTFVLALAEGPMSSRSKKQKLCLCSKCREFTHDDNGVLRPGVRQDLRAWKAHATEDALLVPNSTARYENAVLLASESFGEASASRESVPTRPRDQSHPSTPMLYNAAHHDHGVMEGLDSDEDEAMEVRTQLGDPDDHDDAMQGVEYTGPSHSNSEPGIAVPLPPPQCQKNDAPREADFAKLRDSLSSKQHTLLALPPLGHRDADRRLEVLIEKLSERRERLSAMEASAWEIEKIMAGLYRLPDQGQVCTPKVYESAGLHAVRRALPPFLLITLLMVSALHTISGLNREAANLILATLRALLFGAFIACSAPHGRRQLTSEQQAILDSIPRDIRSVMSQLKVEPSMTKYAACPSCSCIYAPDHTNADNPYPVYCTFTETDRPPCGTLLVKKARTSTHNKPRVSYSPLRPYPYHSIFSWVAALFARHDLEEAAESAWVRSKSSDGKWTDILQAPALQSFCGPNRELFSKQPHTDVHLVFGLYLDWFNPGGNKKAGKSQSLGAIYLAAGFAGHSSKHFCSFCLLKRSDINNISRPWPSRTWDEHFDIARRWRDAVTAQERDALFEEHGLRWSELLRLPYWDPTRFAVVDAMHNLFLGELRHHCMSVWGIDVKDHQEKHGKAVKKTLPHTPEEQQKNLDKLLQALRKGVVSAVMQPRKGYLVALAQLNKISPTSLTKRAYATALLERCLVHGADSLLVPPVLDNETADFHLANGPYDISKFRVLTQDVINQIRHDIKTTYLPSWLERPPSNFGSASHGKLKADHWRTVCTINMVITLVRIWGASTASKGEHRLLENFIHLVIAVELASRRSMDAGRARLFDHHMFEYLRTLRDLFENNLVPNHHLSLHLSTCLQLFGPVHGWWAYPFERFNGIIQRLSTNNQIDKIPLTYMRVFHAAANLRWRFASTEWPESEGIPEVLKAFTDVYNDAARGTRAVDILVTAPSSYDDLYRSMTDSRLDEDIYGTLITLLNTAKRTSDFVPFYSGNDDRHIPISPFARVLPKVNVSGITYGTRTGNIRNSFHAAMDPYRKFPLLNTQLHYNRFSERRAVIRADDVITHFASLVYNPQAIGESCIVVRSLDRDTTGGAEGSYWKVLIAGHELWYYYS</sequence>
<dbReference type="PANTHER" id="PTHR46579">
    <property type="entry name" value="F5/8 TYPE C DOMAIN-CONTAINING PROTEIN-RELATED"/>
    <property type="match status" value="1"/>
</dbReference>
<reference evidence="2 3" key="1">
    <citation type="journal article" date="2021" name="Environ. Microbiol.">
        <title>Gene family expansions and transcriptome signatures uncover fungal adaptations to wood decay.</title>
        <authorList>
            <person name="Hage H."/>
            <person name="Miyauchi S."/>
            <person name="Viragh M."/>
            <person name="Drula E."/>
            <person name="Min B."/>
            <person name="Chaduli D."/>
            <person name="Navarro D."/>
            <person name="Favel A."/>
            <person name="Norest M."/>
            <person name="Lesage-Meessen L."/>
            <person name="Balint B."/>
            <person name="Merenyi Z."/>
            <person name="de Eugenio L."/>
            <person name="Morin E."/>
            <person name="Martinez A.T."/>
            <person name="Baldrian P."/>
            <person name="Stursova M."/>
            <person name="Martinez M.J."/>
            <person name="Novotny C."/>
            <person name="Magnuson J.K."/>
            <person name="Spatafora J.W."/>
            <person name="Maurice S."/>
            <person name="Pangilinan J."/>
            <person name="Andreopoulos W."/>
            <person name="LaButti K."/>
            <person name="Hundley H."/>
            <person name="Na H."/>
            <person name="Kuo A."/>
            <person name="Barry K."/>
            <person name="Lipzen A."/>
            <person name="Henrissat B."/>
            <person name="Riley R."/>
            <person name="Ahrendt S."/>
            <person name="Nagy L.G."/>
            <person name="Grigoriev I.V."/>
            <person name="Martin F."/>
            <person name="Rosso M.N."/>
        </authorList>
    </citation>
    <scope>NUCLEOTIDE SEQUENCE [LARGE SCALE GENOMIC DNA]</scope>
    <source>
        <strain evidence="2 3">CIRM-BRFM 1785</strain>
    </source>
</reference>
<name>A0ABQ8K9R1_9APHY</name>
<dbReference type="RefSeq" id="XP_047776746.1">
    <property type="nucleotide sequence ID" value="XM_047921687.1"/>
</dbReference>
<feature type="region of interest" description="Disordered" evidence="1">
    <location>
        <begin position="410"/>
        <end position="441"/>
    </location>
</feature>
<protein>
    <recommendedName>
        <fullName evidence="4">DUF4218 domain-containing protein</fullName>
    </recommendedName>
</protein>
<dbReference type="Proteomes" id="UP000814176">
    <property type="component" value="Unassembled WGS sequence"/>
</dbReference>
<dbReference type="GeneID" id="72002419"/>
<evidence type="ECO:0008006" key="4">
    <source>
        <dbReference type="Google" id="ProtNLM"/>
    </source>
</evidence>
<gene>
    <name evidence="2" type="ORF">C8Q71DRAFT_725300</name>
</gene>
<feature type="region of interest" description="Disordered" evidence="1">
    <location>
        <begin position="356"/>
        <end position="382"/>
    </location>
</feature>
<evidence type="ECO:0000313" key="2">
    <source>
        <dbReference type="EMBL" id="KAH9834090.1"/>
    </source>
</evidence>
<dbReference type="EMBL" id="JADCUA010000016">
    <property type="protein sequence ID" value="KAH9834090.1"/>
    <property type="molecule type" value="Genomic_DNA"/>
</dbReference>
<proteinExistence type="predicted"/>
<evidence type="ECO:0000256" key="1">
    <source>
        <dbReference type="SAM" id="MobiDB-lite"/>
    </source>
</evidence>
<dbReference type="PANTHER" id="PTHR46579:SF1">
    <property type="entry name" value="F5_8 TYPE C DOMAIN-CONTAINING PROTEIN"/>
    <property type="match status" value="1"/>
</dbReference>